<evidence type="ECO:0000313" key="2">
    <source>
        <dbReference type="Proteomes" id="UP000422648"/>
    </source>
</evidence>
<sequence length="369" mass="41517">MFKPSKEVLELASKTKKSVENAKNADNIKKQLLKEREDVIDIYVNDVARQIKSLGFNTSVESDIPQEYKRLDISFPKSEFGGVVTFKYEDDVNAVVNIAFSAYAKHKVDSEIDFDFFTQQSKSNKDMAKIVENFADVVLNVSKIYGIVDTTFNDKSSVISKKLKEIDSEIDTLRGGLMDDGIYIMQRELMERVALEVYSHIKKTKTFIFNPKKGTELMGDVNSNKGFYFSMDGQADTFGERFRFVQYGATDRAYLSVVEDFANIDGIHRAGTDKKYQPLFIERGGYSASPMEKFTVQKLGKNFKGVAVGSSSDDVVSSEISMITPKKTVSMNITDEPIDNVFIAKGGLLGILALWTNELDSYKKLFVNN</sequence>
<keyword evidence="2" id="KW-1185">Reference proteome</keyword>
<dbReference type="KEGG" id="vg:55802888"/>
<dbReference type="GeneID" id="55802888"/>
<proteinExistence type="predicted"/>
<name>A0A5S9BZB4_9CAUD</name>
<evidence type="ECO:0000313" key="1">
    <source>
        <dbReference type="EMBL" id="BBI90475.1"/>
    </source>
</evidence>
<organism evidence="1 2">
    <name type="scientific">Tenacibaculum phage PTm1</name>
    <dbReference type="NCBI Taxonomy" id="2547425"/>
    <lineage>
        <taxon>Viruses</taxon>
        <taxon>Duplodnaviria</taxon>
        <taxon>Heunggongvirae</taxon>
        <taxon>Uroviricota</taxon>
        <taxon>Caudoviricetes</taxon>
        <taxon>Shirahamavirus</taxon>
        <taxon>Shirahamavirus PTm1</taxon>
    </lineage>
</organism>
<dbReference type="EMBL" id="AP019524">
    <property type="protein sequence ID" value="BBI90475.1"/>
    <property type="molecule type" value="Genomic_DNA"/>
</dbReference>
<protein>
    <submittedName>
        <fullName evidence="1">Uncharacterized protein</fullName>
    </submittedName>
</protein>
<reference evidence="1 2" key="1">
    <citation type="journal article" date="2019" name="Arch. Virol.">
        <title>A novel jumbo Tenacibaculum maritimum lytic phage with head-fiber-like appendages.</title>
        <authorList>
            <person name="Kawato Y."/>
            <person name="Istiqomah I."/>
            <person name="Gaafar A.Y."/>
            <person name="Hanaoka M."/>
            <person name="Ishimaru K."/>
            <person name="Yasuike M."/>
            <person name="Nishiki I."/>
            <person name="Nakamura Y."/>
            <person name="Fujiwara A."/>
            <person name="Nakai T."/>
        </authorList>
    </citation>
    <scope>NUCLEOTIDE SEQUENCE [LARGE SCALE GENOMIC DNA]</scope>
    <source>
        <strain evidence="1 2">PTm1</strain>
    </source>
</reference>
<accession>A0A5S9BZB4</accession>
<dbReference type="RefSeq" id="YP_009873767.1">
    <property type="nucleotide sequence ID" value="NC_049340.1"/>
</dbReference>
<dbReference type="Proteomes" id="UP000422648">
    <property type="component" value="Segment"/>
</dbReference>